<evidence type="ECO:0000313" key="1">
    <source>
        <dbReference type="EMBL" id="MBK1870908.1"/>
    </source>
</evidence>
<gene>
    <name evidence="1" type="ORF">JHL16_31370</name>
</gene>
<sequence>MDLEYFMKPEGLITLLVGLSAFATILTIAAPLLQGDQMKARMKGIATERERLRAAHRATLSEGARLRDRAKPGLISQLVEGLNLRKVFEAETSRESLRQAGYRSDNHLVYFLAARAVMPIALATIFFVYSVQVFGDSIPSNMRFAAMAIGLVAGFYLPSVFIRNKIGRRQLSIKRAWSDALDLLLICVESGMSIEAALQRVSREIGSQSVPLAEELTLTCAELSYLPDRRKAFENLGKRTGLPIVKSVVTSLIQSERYGTPLGQALRVLAQENRDMRMAEAEKKAAGLPPKLTVPMILFFLPVIFVVILGPSMILVLAANK</sequence>
<keyword evidence="2" id="KW-1185">Reference proteome</keyword>
<proteinExistence type="predicted"/>
<organism evidence="1 2">
    <name type="scientific">Taklimakanibacter albus</name>
    <dbReference type="NCBI Taxonomy" id="2800327"/>
    <lineage>
        <taxon>Bacteria</taxon>
        <taxon>Pseudomonadati</taxon>
        <taxon>Pseudomonadota</taxon>
        <taxon>Alphaproteobacteria</taxon>
        <taxon>Hyphomicrobiales</taxon>
        <taxon>Aestuariivirgaceae</taxon>
        <taxon>Taklimakanibacter</taxon>
    </lineage>
</organism>
<protein>
    <submittedName>
        <fullName evidence="1">Type II secretion system F family protein</fullName>
    </submittedName>
</protein>
<evidence type="ECO:0000313" key="2">
    <source>
        <dbReference type="Proteomes" id="UP000616151"/>
    </source>
</evidence>
<dbReference type="EMBL" id="JAENHL010000008">
    <property type="protein sequence ID" value="MBK1870908.1"/>
    <property type="molecule type" value="Genomic_DNA"/>
</dbReference>
<reference evidence="1" key="1">
    <citation type="submission" date="2021-01" db="EMBL/GenBank/DDBJ databases">
        <authorList>
            <person name="Sun Q."/>
        </authorList>
    </citation>
    <scope>NUCLEOTIDE SEQUENCE</scope>
    <source>
        <strain evidence="1">YIM B02566</strain>
    </source>
</reference>
<accession>A0ACC5RES3</accession>
<dbReference type="Proteomes" id="UP000616151">
    <property type="component" value="Unassembled WGS sequence"/>
</dbReference>
<name>A0ACC5RES3_9HYPH</name>
<comment type="caution">
    <text evidence="1">The sequence shown here is derived from an EMBL/GenBank/DDBJ whole genome shotgun (WGS) entry which is preliminary data.</text>
</comment>